<evidence type="ECO:0000313" key="1">
    <source>
        <dbReference type="EMBL" id="MCO1621329.1"/>
    </source>
</evidence>
<evidence type="ECO:0000313" key="2">
    <source>
        <dbReference type="Proteomes" id="UP001202943"/>
    </source>
</evidence>
<dbReference type="EMBL" id="JAMHFX010000162">
    <property type="protein sequence ID" value="MCO1621329.1"/>
    <property type="molecule type" value="Genomic_DNA"/>
</dbReference>
<reference evidence="1" key="1">
    <citation type="submission" date="2022-05" db="EMBL/GenBank/DDBJ databases">
        <authorList>
            <person name="Yi M."/>
        </authorList>
    </citation>
    <scope>NUCLEOTIDE SEQUENCE</scope>
    <source>
        <strain evidence="1">DS2</strain>
    </source>
</reference>
<comment type="caution">
    <text evidence="1">The sequence shown here is derived from an EMBL/GenBank/DDBJ whole genome shotgun (WGS) entry which is preliminary data.</text>
</comment>
<reference evidence="1" key="2">
    <citation type="submission" date="2023-08" db="EMBL/GenBank/DDBJ databases">
        <title>Isolation, Identification, Denitrification Characteristics of A Highly Efficient Aerobic Denitrifying Bacterial Strain DS2.</title>
        <authorList>
            <person name="Wang H."/>
        </authorList>
    </citation>
    <scope>NUCLEOTIDE SEQUENCE</scope>
    <source>
        <strain evidence="1">DS2</strain>
    </source>
</reference>
<protein>
    <submittedName>
        <fullName evidence="1">Uncharacterized protein</fullName>
    </submittedName>
</protein>
<gene>
    <name evidence="1" type="ORF">M8C81_12030</name>
</gene>
<proteinExistence type="predicted"/>
<organism evidence="1 2">
    <name type="scientific">Pseudomonas putida</name>
    <name type="common">Arthrobacter siderocapsulatus</name>
    <dbReference type="NCBI Taxonomy" id="303"/>
    <lineage>
        <taxon>Bacteria</taxon>
        <taxon>Pseudomonadati</taxon>
        <taxon>Pseudomonadota</taxon>
        <taxon>Gammaproteobacteria</taxon>
        <taxon>Pseudomonadales</taxon>
        <taxon>Pseudomonadaceae</taxon>
        <taxon>Pseudomonas</taxon>
    </lineage>
</organism>
<dbReference type="RefSeq" id="WP_252459582.1">
    <property type="nucleotide sequence ID" value="NZ_JAMHFX010000162.1"/>
</dbReference>
<dbReference type="AlphaFoldDB" id="A0AAW5HJP2"/>
<sequence length="110" mass="12382">MKTTIESSLPYVAEIEGLSPGAQAYLYAKDAELARRKAADAAKAQRMRAARTARIEAQVLDAIQAKRSRLEKEPRCAWTSILLEHYFTKRGIKAPDEEVVRRVVKSFDGF</sequence>
<name>A0AAW5HJP2_PSEPU</name>
<dbReference type="Proteomes" id="UP001202943">
    <property type="component" value="Unassembled WGS sequence"/>
</dbReference>
<accession>A0AAW5HJP2</accession>